<organism evidence="1 2">
    <name type="scientific">Turicibacter faecis</name>
    <dbReference type="NCBI Taxonomy" id="2963365"/>
    <lineage>
        <taxon>Bacteria</taxon>
        <taxon>Bacillati</taxon>
        <taxon>Bacillota</taxon>
        <taxon>Erysipelotrichia</taxon>
        <taxon>Erysipelotrichales</taxon>
        <taxon>Turicibacteraceae</taxon>
        <taxon>Turicibacter</taxon>
    </lineage>
</organism>
<name>A0ABN6Z9N1_9FIRM</name>
<reference evidence="1" key="1">
    <citation type="journal article" date="2024" name="Int. J. Syst. Evol. Microbiol.">
        <title>Turicibacter faecis sp. nov., isolated from faeces of heart failure mouse model.</title>
        <authorList>
            <person name="Imamura Y."/>
            <person name="Motooka D."/>
            <person name="Nakajima Y."/>
            <person name="Ito S."/>
            <person name="Kitakaze M."/>
            <person name="Iida T."/>
            <person name="Nakamura S."/>
        </authorList>
    </citation>
    <scope>NUCLEOTIDE SEQUENCE</scope>
    <source>
        <strain evidence="1">TC023</strain>
    </source>
</reference>
<evidence type="ECO:0000313" key="2">
    <source>
        <dbReference type="Proteomes" id="UP001432099"/>
    </source>
</evidence>
<proteinExistence type="predicted"/>
<protein>
    <recommendedName>
        <fullName evidence="3">GTP pyrophosphokinase</fullName>
    </recommendedName>
</protein>
<dbReference type="RefSeq" id="WP_338617904.1">
    <property type="nucleotide sequence ID" value="NZ_AP028127.1"/>
</dbReference>
<dbReference type="Pfam" id="PF13328">
    <property type="entry name" value="HD_4"/>
    <property type="match status" value="1"/>
</dbReference>
<gene>
    <name evidence="1" type="ORF">T23_05870</name>
</gene>
<evidence type="ECO:0000313" key="1">
    <source>
        <dbReference type="EMBL" id="BEH90485.1"/>
    </source>
</evidence>
<dbReference type="Proteomes" id="UP001432099">
    <property type="component" value="Chromosome"/>
</dbReference>
<dbReference type="Gene3D" id="1.10.3210.10">
    <property type="entry name" value="Hypothetical protein af1432"/>
    <property type="match status" value="1"/>
</dbReference>
<keyword evidence="2" id="KW-1185">Reference proteome</keyword>
<sequence>MELHEQLKVAIDLANTYHDGQVDKAGLPYILHPLHVMNNVDGLEAKIVAILHDMIEDTVITVEDLISYGFDSNIVNAIVAITKVNGISYDDYLKRVKTNELARIVKLADLSHNMDITRLPNPTKRDYQRLEKYKKAYEYLMDFEFKN</sequence>
<dbReference type="SUPFAM" id="SSF109604">
    <property type="entry name" value="HD-domain/PDEase-like"/>
    <property type="match status" value="1"/>
</dbReference>
<accession>A0ABN6Z9N1</accession>
<evidence type="ECO:0008006" key="3">
    <source>
        <dbReference type="Google" id="ProtNLM"/>
    </source>
</evidence>
<dbReference type="EMBL" id="AP028127">
    <property type="protein sequence ID" value="BEH90485.1"/>
    <property type="molecule type" value="Genomic_DNA"/>
</dbReference>